<dbReference type="EMBL" id="QSQT01000048">
    <property type="protein sequence ID" value="RGK50895.1"/>
    <property type="molecule type" value="Genomic_DNA"/>
</dbReference>
<dbReference type="RefSeq" id="WP_117674096.1">
    <property type="nucleotide sequence ID" value="NZ_CABOGR010000048.1"/>
</dbReference>
<evidence type="ECO:0000256" key="1">
    <source>
        <dbReference type="SAM" id="Phobius"/>
    </source>
</evidence>
<keyword evidence="1" id="KW-1133">Transmembrane helix</keyword>
<gene>
    <name evidence="2" type="ORF">DXD04_15765</name>
</gene>
<comment type="caution">
    <text evidence="2">The sequence shown here is derived from an EMBL/GenBank/DDBJ whole genome shotgun (WGS) entry which is preliminary data.</text>
</comment>
<evidence type="ECO:0000313" key="3">
    <source>
        <dbReference type="Proteomes" id="UP000260862"/>
    </source>
</evidence>
<sequence length="192" mass="23106">MEKKRYYVSMRRFIILSSFIIGFVSFFISYKKKEDRSFPDKLEQMMYRTKMNVHCDPFYGYQIHYPAFFEQVPDSLIHETGCCQFYFGNMLKIAQTAFIVTNLEGFTVQQGMEYFAMEQHATERRCGSDYFLLSGPLYINHRPVEGYRFYAKYVQRQKLWFVQSLSYPVSCTRAVSRLIDQIDDWQVWEEKE</sequence>
<name>A0A3E4MMG7_9BACT</name>
<dbReference type="Proteomes" id="UP000260862">
    <property type="component" value="Unassembled WGS sequence"/>
</dbReference>
<feature type="transmembrane region" description="Helical" evidence="1">
    <location>
        <begin position="12"/>
        <end position="30"/>
    </location>
</feature>
<keyword evidence="1" id="KW-0812">Transmembrane</keyword>
<keyword evidence="1" id="KW-0472">Membrane</keyword>
<organism evidence="2 3">
    <name type="scientific">Phocaeicola plebeius</name>
    <dbReference type="NCBI Taxonomy" id="310297"/>
    <lineage>
        <taxon>Bacteria</taxon>
        <taxon>Pseudomonadati</taxon>
        <taxon>Bacteroidota</taxon>
        <taxon>Bacteroidia</taxon>
        <taxon>Bacteroidales</taxon>
        <taxon>Bacteroidaceae</taxon>
        <taxon>Phocaeicola</taxon>
    </lineage>
</organism>
<accession>A0A3E4MMG7</accession>
<protein>
    <recommendedName>
        <fullName evidence="4">Gliding motility lipoprotein GldD</fullName>
    </recommendedName>
</protein>
<dbReference type="AlphaFoldDB" id="A0A3E4MMG7"/>
<evidence type="ECO:0000313" key="2">
    <source>
        <dbReference type="EMBL" id="RGK50895.1"/>
    </source>
</evidence>
<evidence type="ECO:0008006" key="4">
    <source>
        <dbReference type="Google" id="ProtNLM"/>
    </source>
</evidence>
<reference evidence="2 3" key="1">
    <citation type="submission" date="2018-08" db="EMBL/GenBank/DDBJ databases">
        <title>A genome reference for cultivated species of the human gut microbiota.</title>
        <authorList>
            <person name="Zou Y."/>
            <person name="Xue W."/>
            <person name="Luo G."/>
        </authorList>
    </citation>
    <scope>NUCLEOTIDE SEQUENCE [LARGE SCALE GENOMIC DNA]</scope>
    <source>
        <strain evidence="2 3">TF10-3AC</strain>
    </source>
</reference>
<proteinExistence type="predicted"/>
<keyword evidence="3" id="KW-1185">Reference proteome</keyword>